<comment type="pathway">
    <text evidence="3 16">Protein modification; protein ubiquitination.</text>
</comment>
<dbReference type="InterPro" id="IPR039795">
    <property type="entry name" value="LTN1/Rkr1"/>
</dbReference>
<proteinExistence type="inferred from homology"/>
<evidence type="ECO:0000256" key="10">
    <source>
        <dbReference type="ARBA" id="ARBA00022737"/>
    </source>
</evidence>
<dbReference type="InterPro" id="IPR013083">
    <property type="entry name" value="Znf_RING/FYVE/PHD"/>
</dbReference>
<comment type="similarity">
    <text evidence="4 16">Belongs to the LTN1 family.</text>
</comment>
<reference evidence="19 20" key="1">
    <citation type="submission" date="2024-05" db="EMBL/GenBank/DDBJ databases">
        <authorList>
            <person name="Wallberg A."/>
        </authorList>
    </citation>
    <scope>NUCLEOTIDE SEQUENCE [LARGE SCALE GENOMIC DNA]</scope>
</reference>
<keyword evidence="13 16" id="KW-0862">Zinc</keyword>
<dbReference type="PANTHER" id="PTHR12389">
    <property type="entry name" value="ZINC FINGER PROTEIN 294"/>
    <property type="match status" value="1"/>
</dbReference>
<organism evidence="19 20">
    <name type="scientific">Meganyctiphanes norvegica</name>
    <name type="common">Northern krill</name>
    <name type="synonym">Thysanopoda norvegica</name>
    <dbReference type="NCBI Taxonomy" id="48144"/>
    <lineage>
        <taxon>Eukaryota</taxon>
        <taxon>Metazoa</taxon>
        <taxon>Ecdysozoa</taxon>
        <taxon>Arthropoda</taxon>
        <taxon>Crustacea</taxon>
        <taxon>Multicrustacea</taxon>
        <taxon>Malacostraca</taxon>
        <taxon>Eumalacostraca</taxon>
        <taxon>Eucarida</taxon>
        <taxon>Euphausiacea</taxon>
        <taxon>Euphausiidae</taxon>
        <taxon>Meganyctiphanes</taxon>
    </lineage>
</organism>
<evidence type="ECO:0000256" key="7">
    <source>
        <dbReference type="ARBA" id="ARBA00022490"/>
    </source>
</evidence>
<evidence type="ECO:0000256" key="1">
    <source>
        <dbReference type="ARBA" id="ARBA00000900"/>
    </source>
</evidence>
<comment type="subunit">
    <text evidence="16">Component of the ribosome quality control complex (RQC).</text>
</comment>
<evidence type="ECO:0000259" key="18">
    <source>
        <dbReference type="PROSITE" id="PS50089"/>
    </source>
</evidence>
<feature type="compositionally biased region" description="Polar residues" evidence="17">
    <location>
        <begin position="11"/>
        <end position="21"/>
    </location>
</feature>
<keyword evidence="8 16" id="KW-0808">Transferase</keyword>
<evidence type="ECO:0000256" key="3">
    <source>
        <dbReference type="ARBA" id="ARBA00004906"/>
    </source>
</evidence>
<gene>
    <name evidence="19" type="ORF">MNOR_LOCUS8842</name>
</gene>
<dbReference type="InterPro" id="IPR001841">
    <property type="entry name" value="Znf_RING"/>
</dbReference>
<dbReference type="SUPFAM" id="SSF48371">
    <property type="entry name" value="ARM repeat"/>
    <property type="match status" value="1"/>
</dbReference>
<evidence type="ECO:0000256" key="5">
    <source>
        <dbReference type="ARBA" id="ARBA00012483"/>
    </source>
</evidence>
<comment type="function">
    <text evidence="16">E3 ubiquitin-protein ligase. Component of the ribosome quality control complex (RQC), a ribosome-associated complex that mediates ubiquitination and extraction of incompletely synthesized nascent chains for proteasomal degradation.</text>
</comment>
<dbReference type="InterPro" id="IPR054478">
    <property type="entry name" value="LTN1_UBC"/>
</dbReference>
<accession>A0AAV2Q6T8</accession>
<evidence type="ECO:0000256" key="14">
    <source>
        <dbReference type="ARBA" id="ARBA00032366"/>
    </source>
</evidence>
<feature type="domain" description="RING-type" evidence="18">
    <location>
        <begin position="1692"/>
        <end position="1739"/>
    </location>
</feature>
<dbReference type="GO" id="GO:1990116">
    <property type="term" value="P:ribosome-associated ubiquitin-dependent protein catabolic process"/>
    <property type="evidence" value="ECO:0007669"/>
    <property type="project" value="UniProtKB-UniRule"/>
</dbReference>
<keyword evidence="7" id="KW-0963">Cytoplasm</keyword>
<dbReference type="GO" id="GO:1990112">
    <property type="term" value="C:RQC complex"/>
    <property type="evidence" value="ECO:0007669"/>
    <property type="project" value="UniProtKB-UniRule"/>
</dbReference>
<comment type="catalytic activity">
    <reaction evidence="1 16">
        <text>S-ubiquitinyl-[E2 ubiquitin-conjugating enzyme]-L-cysteine + [acceptor protein]-L-lysine = [E2 ubiquitin-conjugating enzyme]-L-cysteine + N(6)-ubiquitinyl-[acceptor protein]-L-lysine.</text>
        <dbReference type="EC" id="2.3.2.27"/>
    </reaction>
</comment>
<evidence type="ECO:0000256" key="9">
    <source>
        <dbReference type="ARBA" id="ARBA00022723"/>
    </source>
</evidence>
<dbReference type="Pfam" id="PF22958">
    <property type="entry name" value="Ltn1_1st"/>
    <property type="match status" value="1"/>
</dbReference>
<dbReference type="GO" id="GO:0005829">
    <property type="term" value="C:cytosol"/>
    <property type="evidence" value="ECO:0007669"/>
    <property type="project" value="UniProtKB-SubCell"/>
</dbReference>
<evidence type="ECO:0000256" key="16">
    <source>
        <dbReference type="RuleBase" id="RU367090"/>
    </source>
</evidence>
<dbReference type="EMBL" id="CAXKWB010004177">
    <property type="protein sequence ID" value="CAL4072477.1"/>
    <property type="molecule type" value="Genomic_DNA"/>
</dbReference>
<dbReference type="Proteomes" id="UP001497623">
    <property type="component" value="Unassembled WGS sequence"/>
</dbReference>
<dbReference type="InterPro" id="IPR016024">
    <property type="entry name" value="ARM-type_fold"/>
</dbReference>
<dbReference type="InterPro" id="IPR054476">
    <property type="entry name" value="Ltn1_N"/>
</dbReference>
<dbReference type="Gene3D" id="3.30.40.10">
    <property type="entry name" value="Zinc/RING finger domain, C3HC4 (zinc finger)"/>
    <property type="match status" value="1"/>
</dbReference>
<dbReference type="GO" id="GO:0043023">
    <property type="term" value="F:ribosomal large subunit binding"/>
    <property type="evidence" value="ECO:0007669"/>
    <property type="project" value="TreeGrafter"/>
</dbReference>
<dbReference type="InterPro" id="IPR054477">
    <property type="entry name" value="LTN1_E3_ligase_6th"/>
</dbReference>
<dbReference type="FunFam" id="3.30.40.10:FF:000038">
    <property type="entry name" value="E3 ubiquitin-protein ligase listerin"/>
    <property type="match status" value="1"/>
</dbReference>
<evidence type="ECO:0000256" key="17">
    <source>
        <dbReference type="SAM" id="MobiDB-lite"/>
    </source>
</evidence>
<feature type="region of interest" description="Disordered" evidence="17">
    <location>
        <begin position="1"/>
        <end position="25"/>
    </location>
</feature>
<dbReference type="SUPFAM" id="SSF57850">
    <property type="entry name" value="RING/U-box"/>
    <property type="match status" value="1"/>
</dbReference>
<dbReference type="GO" id="GO:0072344">
    <property type="term" value="P:rescue of stalled ribosome"/>
    <property type="evidence" value="ECO:0007669"/>
    <property type="project" value="UniProtKB-UniRule"/>
</dbReference>
<protein>
    <recommendedName>
        <fullName evidence="6 16">E3 ubiquitin-protein ligase listerin</fullName>
        <ecNumber evidence="5 16">2.3.2.27</ecNumber>
    </recommendedName>
    <alternativeName>
        <fullName evidence="14 16">RING-type E3 ubiquitin transferase listerin</fullName>
    </alternativeName>
</protein>
<sequence>MGKDKNVGRTKGNQKPSSSARTAEKLGAEMGIMGFDMLSDMGYVPASSQGNQGSDSAISEPFRIPMLKMRKKDSTTKIRALQEFESLCESEDQESILTTLPFWPRLYNKISIDVERRVREGSQASHAALAKKAGKQLAPHLRAIMPAWILAMVDPHAPASKLASAAFKELFSEEKRAEVIFHCYRCIIDHITSNLFDQTPETLSDPKTTGPVDMESKYTRVIHCSLAGLGLVLTTTSKVDIAKKNEIMEAIQPLIKDQRFWKLAKNKDSMIRSAWFALLKDMFEYSNSLLADSVAQLSNTILPALDDQEGTVLTHIWIAFLHLATTYPEFWKDANSPRSVLGRIFSVMREGARGSAPELYPQLLPILSVLPDHIMENTATFYKDFFRSFTTGLMKDRIITNSSDISAVLKAIFECMRFISKDSNLDITLWETIIKYQVVDVLKNSMMTTPQLSNSSLYYEVSSILRFWFDKMQQDTEMEHTKEILTVFWKIFLPECLLLLEDGKEEPLQRLNKFIKILACPTKIKESNEKEEQFIVHVGKELNIFTKASYNSFLNNNSSAIYEVFATLLTTFPTGHVYASLLDKNENEINLNDVMSSIVVPKLILPDPTLAKSTVQIFTSLYSQMDLQQQKNALLTIKVDTSVSVTQQVVESMVARRENDSIASEWLKSPQLGSRLLRLAQLLCAQAAATTASTFNTEDSMDVTIQIDQELEEIIEFVISNANQKDPVFSLEYLSQIVTLLGTCIPCERKNIQETTYQSSNQLADSVSSILEHLFQNSVCWQIKGIYDLLRKLFLISCQPPEYLLSSTLNKLKSIFFKAFAEMIGMMECESPGQVLKEGTVLHNILKDIRTLLVNSNCSFATTKNLVEITREIFSIVYNKIQSEEECVILLEHSILQNMLDLLLPTEGEWTQLEEQMSSLYVAPSILQGTIAFGQFPFPKIMSEFPPSNFNHTRVCMFLTELLVSLCASESGLSDVPQSDLNSEAVSLGQYTCLVVSALHSACYATVMCDLLVAVNYKLVSEDVLLGKSTLCQEMKKLIDTTNQGNKRLIVKQIKDRCSDGSSAWCVTLKEIFSKWLTPEDVNVTKLLDGIDESALGLTATKQTLMHLLPKEIIMDILNEEVGKLSSLSEDPFSGWSCVAIISSALGHLPANCTKDMVNAIFSVLTQWREEADNIFLFATYLGGLSWEELSLTSSIVRLVTILAKNHGQNLAREHWDFVLCSLSSWVQSLEESKESVYTETAVGAFTCAVCKLVGCIGEIMEALSNNNTLRELYAPNLLDEWQGFFSSCIYSILIPIYVLVAESYKSCQNVLLYGVLRTSCVGVFRAQPTELSSHNLPPVFNAQDSEDELKLPDSEQILLNHLCPLLLSSHPPTQFSAYNLIKTSFPHIMCVWEKNEITVNEEDDAPQRPLPYALTRIITEKSICDSFFRCQEDPEELPLANPQCNLHVYFSFIEYILYCLQVQLLTFKTDMWHHPCDYIFYRESGLLQRLLLNLFRLMPSKPILSSNSLADEKTAVTMFNTKQNITPTTNVTSELISWLACQVYYECVSAAPAVVRHWWSGLDRRVQQIVDKFTTTYVSTLLIQQEISAVSNSDVKFDNMTVRARIGAGEVVATYTIDEASMELVLRMAPNHPLTTVSVEDHRRVGVSVAQWRNWLLGLTTMLSHRNTPLLQSLEFWKKNVDQKFEGVEECYICFYVLHGTNHQLPKLLCRTCKKKYHSACLYKWFSTSNNSTCPLCRALF</sequence>
<comment type="subcellular location">
    <subcellularLocation>
        <location evidence="2">Cytoplasm</location>
        <location evidence="2">Cytosol</location>
    </subcellularLocation>
</comment>
<dbReference type="Gene3D" id="1.25.10.10">
    <property type="entry name" value="Leucine-rich Repeat Variant"/>
    <property type="match status" value="1"/>
</dbReference>
<evidence type="ECO:0000256" key="11">
    <source>
        <dbReference type="ARBA" id="ARBA00022771"/>
    </source>
</evidence>
<evidence type="ECO:0000256" key="12">
    <source>
        <dbReference type="ARBA" id="ARBA00022786"/>
    </source>
</evidence>
<keyword evidence="9 16" id="KW-0479">Metal-binding</keyword>
<evidence type="ECO:0000256" key="8">
    <source>
        <dbReference type="ARBA" id="ARBA00022679"/>
    </source>
</evidence>
<dbReference type="Pfam" id="PF22999">
    <property type="entry name" value="LTN1_E3_ligase_6th"/>
    <property type="match status" value="1"/>
</dbReference>
<keyword evidence="10" id="KW-0677">Repeat</keyword>
<keyword evidence="12 16" id="KW-0833">Ubl conjugation pathway</keyword>
<name>A0AAV2Q6T8_MEGNR</name>
<dbReference type="SMART" id="SM00744">
    <property type="entry name" value="RINGv"/>
    <property type="match status" value="1"/>
</dbReference>
<evidence type="ECO:0000256" key="2">
    <source>
        <dbReference type="ARBA" id="ARBA00004514"/>
    </source>
</evidence>
<evidence type="ECO:0000313" key="19">
    <source>
        <dbReference type="EMBL" id="CAL4072477.1"/>
    </source>
</evidence>
<dbReference type="InterPro" id="IPR011989">
    <property type="entry name" value="ARM-like"/>
</dbReference>
<dbReference type="PROSITE" id="PS50089">
    <property type="entry name" value="ZF_RING_2"/>
    <property type="match status" value="1"/>
</dbReference>
<dbReference type="CDD" id="cd16491">
    <property type="entry name" value="RING-CH-C4HC3_LTN1"/>
    <property type="match status" value="1"/>
</dbReference>
<dbReference type="Pfam" id="PF23009">
    <property type="entry name" value="UBC_like"/>
    <property type="match status" value="1"/>
</dbReference>
<evidence type="ECO:0000256" key="4">
    <source>
        <dbReference type="ARBA" id="ARBA00007997"/>
    </source>
</evidence>
<evidence type="ECO:0000313" key="20">
    <source>
        <dbReference type="Proteomes" id="UP001497623"/>
    </source>
</evidence>
<feature type="non-terminal residue" evidence="19">
    <location>
        <position position="1742"/>
    </location>
</feature>
<dbReference type="PANTHER" id="PTHR12389:SF0">
    <property type="entry name" value="E3 UBIQUITIN-PROTEIN LIGASE LISTERIN"/>
    <property type="match status" value="1"/>
</dbReference>
<dbReference type="GO" id="GO:0061630">
    <property type="term" value="F:ubiquitin protein ligase activity"/>
    <property type="evidence" value="ECO:0007669"/>
    <property type="project" value="UniProtKB-UniRule"/>
</dbReference>
<evidence type="ECO:0000256" key="15">
    <source>
        <dbReference type="PROSITE-ProRule" id="PRU00175"/>
    </source>
</evidence>
<keyword evidence="11 15" id="KW-0863">Zinc-finger</keyword>
<keyword evidence="20" id="KW-1185">Reference proteome</keyword>
<evidence type="ECO:0000256" key="6">
    <source>
        <dbReference type="ARBA" id="ARBA00017157"/>
    </source>
</evidence>
<dbReference type="InterPro" id="IPR011016">
    <property type="entry name" value="Znf_RING-CH"/>
</dbReference>
<dbReference type="EC" id="2.3.2.27" evidence="5 16"/>
<evidence type="ECO:0000256" key="13">
    <source>
        <dbReference type="ARBA" id="ARBA00022833"/>
    </source>
</evidence>
<dbReference type="InterPro" id="IPR039804">
    <property type="entry name" value="RING-CH-C4HC3_LTN1"/>
</dbReference>
<comment type="caution">
    <text evidence="19">The sequence shown here is derived from an EMBL/GenBank/DDBJ whole genome shotgun (WGS) entry which is preliminary data.</text>
</comment>
<dbReference type="GO" id="GO:0008270">
    <property type="term" value="F:zinc ion binding"/>
    <property type="evidence" value="ECO:0007669"/>
    <property type="project" value="UniProtKB-KW"/>
</dbReference>